<dbReference type="PANTHER" id="PTHR11183">
    <property type="entry name" value="GLYCOGENIN SUBFAMILY MEMBER"/>
    <property type="match status" value="1"/>
</dbReference>
<dbReference type="InterPro" id="IPR002495">
    <property type="entry name" value="Glyco_trans_8"/>
</dbReference>
<dbReference type="InterPro" id="IPR029044">
    <property type="entry name" value="Nucleotide-diphossugar_trans"/>
</dbReference>
<evidence type="ECO:0000256" key="1">
    <source>
        <dbReference type="SAM" id="MobiDB-lite"/>
    </source>
</evidence>
<dbReference type="OrthoDB" id="2014201at2759"/>
<organism evidence="2 3">
    <name type="scientific">Elsinoe ampelina</name>
    <dbReference type="NCBI Taxonomy" id="302913"/>
    <lineage>
        <taxon>Eukaryota</taxon>
        <taxon>Fungi</taxon>
        <taxon>Dikarya</taxon>
        <taxon>Ascomycota</taxon>
        <taxon>Pezizomycotina</taxon>
        <taxon>Dothideomycetes</taxon>
        <taxon>Dothideomycetidae</taxon>
        <taxon>Myriangiales</taxon>
        <taxon>Elsinoaceae</taxon>
        <taxon>Elsinoe</taxon>
    </lineage>
</organism>
<feature type="compositionally biased region" description="Basic and acidic residues" evidence="1">
    <location>
        <begin position="344"/>
        <end position="365"/>
    </location>
</feature>
<dbReference type="EMBL" id="ML992515">
    <property type="protein sequence ID" value="KAF2219711.1"/>
    <property type="molecule type" value="Genomic_DNA"/>
</dbReference>
<dbReference type="Proteomes" id="UP000799538">
    <property type="component" value="Unassembled WGS sequence"/>
</dbReference>
<keyword evidence="2" id="KW-0808">Transferase</keyword>
<evidence type="ECO:0000313" key="2">
    <source>
        <dbReference type="EMBL" id="KAF2219711.1"/>
    </source>
</evidence>
<dbReference type="Gene3D" id="3.90.550.10">
    <property type="entry name" value="Spore Coat Polysaccharide Biosynthesis Protein SpsA, Chain A"/>
    <property type="match status" value="1"/>
</dbReference>
<dbReference type="Pfam" id="PF01501">
    <property type="entry name" value="Glyco_transf_8"/>
    <property type="match status" value="1"/>
</dbReference>
<dbReference type="GO" id="GO:0016757">
    <property type="term" value="F:glycosyltransferase activity"/>
    <property type="evidence" value="ECO:0007669"/>
    <property type="project" value="InterPro"/>
</dbReference>
<gene>
    <name evidence="2" type="ORF">BDZ85DRAFT_322102</name>
</gene>
<accession>A0A6A6G1X7</accession>
<sequence>MVASEEYAYCTLITRASYLAGVILLAHSLKKHSSHPLIVLYTPSLPASSIRALELEAPKSNILLHKTEALLPRENQHVNLIAARFADTWTKLRVFQLHEPFPQFTRLCYLDADMLIFRSPDAVFSLPLAPDWIAANHACVCNLDSDPWAPPDWTAENCAYTPLQHPSALTSPTPVTPDSRPTHHLLNSGFFLFTPSPALWSQMLHFFNTTPALTTYKFPDQDFLADFFRNRWRSVGWQYNALKTMRYWHPDIWRDDEVVVLHYIVDKPWAKRIGPDGKAGYLGRDGETHKWWWDVWGEWKGEREGLGEEGRELVGLVREQTDSGGMLSRDLMDIGGEVQALAGGRKEGEKEGEKDGGKEGGKEEGLGGPHGNGHDGQNGQTSHGHAGLPRPIEPTIRGKQLGEKGHGPRVKGGESFMPP</sequence>
<proteinExistence type="predicted"/>
<feature type="region of interest" description="Disordered" evidence="1">
    <location>
        <begin position="340"/>
        <end position="419"/>
    </location>
</feature>
<keyword evidence="3" id="KW-1185">Reference proteome</keyword>
<dbReference type="AlphaFoldDB" id="A0A6A6G1X7"/>
<dbReference type="SUPFAM" id="SSF53448">
    <property type="entry name" value="Nucleotide-diphospho-sugar transferases"/>
    <property type="match status" value="1"/>
</dbReference>
<dbReference type="CDD" id="cd02537">
    <property type="entry name" value="GT8_Glycogenin"/>
    <property type="match status" value="1"/>
</dbReference>
<protein>
    <submittedName>
        <fullName evidence="2">Nucleotide-diphospho-sugar transferase</fullName>
    </submittedName>
</protein>
<name>A0A6A6G1X7_9PEZI</name>
<evidence type="ECO:0000313" key="3">
    <source>
        <dbReference type="Proteomes" id="UP000799538"/>
    </source>
</evidence>
<reference evidence="3" key="1">
    <citation type="journal article" date="2020" name="Stud. Mycol.">
        <title>101 Dothideomycetes genomes: A test case for predicting lifestyles and emergence of pathogens.</title>
        <authorList>
            <person name="Haridas S."/>
            <person name="Albert R."/>
            <person name="Binder M."/>
            <person name="Bloem J."/>
            <person name="LaButti K."/>
            <person name="Salamov A."/>
            <person name="Andreopoulos B."/>
            <person name="Baker S."/>
            <person name="Barry K."/>
            <person name="Bills G."/>
            <person name="Bluhm B."/>
            <person name="Cannon C."/>
            <person name="Castanera R."/>
            <person name="Culley D."/>
            <person name="Daum C."/>
            <person name="Ezra D."/>
            <person name="Gonzalez J."/>
            <person name="Henrissat B."/>
            <person name="Kuo A."/>
            <person name="Liang C."/>
            <person name="Lipzen A."/>
            <person name="Lutzoni F."/>
            <person name="Magnuson J."/>
            <person name="Mondo S."/>
            <person name="Nolan M."/>
            <person name="Ohm R."/>
            <person name="Pangilinan J."/>
            <person name="Park H.-J."/>
            <person name="Ramirez L."/>
            <person name="Alfaro M."/>
            <person name="Sun H."/>
            <person name="Tritt A."/>
            <person name="Yoshinaga Y."/>
            <person name="Zwiers L.-H."/>
            <person name="Turgeon B."/>
            <person name="Goodwin S."/>
            <person name="Spatafora J."/>
            <person name="Crous P."/>
            <person name="Grigoriev I."/>
        </authorList>
    </citation>
    <scope>NUCLEOTIDE SEQUENCE [LARGE SCALE GENOMIC DNA]</scope>
    <source>
        <strain evidence="3">CECT 20119</strain>
    </source>
</reference>
<dbReference type="InterPro" id="IPR050587">
    <property type="entry name" value="GNT1/Glycosyltrans_8"/>
</dbReference>
<feature type="compositionally biased region" description="Gly residues" evidence="1">
    <location>
        <begin position="366"/>
        <end position="376"/>
    </location>
</feature>